<feature type="transmembrane region" description="Helical" evidence="1">
    <location>
        <begin position="54"/>
        <end position="78"/>
    </location>
</feature>
<dbReference type="STRING" id="1801990.A2V69_02495"/>
<evidence type="ECO:0008006" key="4">
    <source>
        <dbReference type="Google" id="ProtNLM"/>
    </source>
</evidence>
<proteinExistence type="predicted"/>
<keyword evidence="1" id="KW-0472">Membrane</keyword>
<protein>
    <recommendedName>
        <fullName evidence="4">TrbC/VIRB2 family protein</fullName>
    </recommendedName>
</protein>
<dbReference type="EMBL" id="MHMT01000020">
    <property type="protein sequence ID" value="OGZ32325.1"/>
    <property type="molecule type" value="Genomic_DNA"/>
</dbReference>
<comment type="caution">
    <text evidence="2">The sequence shown here is derived from an EMBL/GenBank/DDBJ whole genome shotgun (WGS) entry which is preliminary data.</text>
</comment>
<organism evidence="2 3">
    <name type="scientific">Candidatus Portnoybacteria bacterium RBG_13_40_8</name>
    <dbReference type="NCBI Taxonomy" id="1801990"/>
    <lineage>
        <taxon>Bacteria</taxon>
        <taxon>Candidatus Portnoyibacteriota</taxon>
    </lineage>
</organism>
<dbReference type="AlphaFoldDB" id="A0A1G2F2P8"/>
<name>A0A1G2F2P8_9BACT</name>
<keyword evidence="1" id="KW-0812">Transmembrane</keyword>
<reference evidence="2 3" key="1">
    <citation type="journal article" date="2016" name="Nat. Commun.">
        <title>Thousands of microbial genomes shed light on interconnected biogeochemical processes in an aquifer system.</title>
        <authorList>
            <person name="Anantharaman K."/>
            <person name="Brown C.T."/>
            <person name="Hug L.A."/>
            <person name="Sharon I."/>
            <person name="Castelle C.J."/>
            <person name="Probst A.J."/>
            <person name="Thomas B.C."/>
            <person name="Singh A."/>
            <person name="Wilkins M.J."/>
            <person name="Karaoz U."/>
            <person name="Brodie E.L."/>
            <person name="Williams K.H."/>
            <person name="Hubbard S.S."/>
            <person name="Banfield J.F."/>
        </authorList>
    </citation>
    <scope>NUCLEOTIDE SEQUENCE [LARGE SCALE GENOMIC DNA]</scope>
</reference>
<evidence type="ECO:0000256" key="1">
    <source>
        <dbReference type="SAM" id="Phobius"/>
    </source>
</evidence>
<dbReference type="Pfam" id="PF18895">
    <property type="entry name" value="T4SS_pilin"/>
    <property type="match status" value="1"/>
</dbReference>
<keyword evidence="1" id="KW-1133">Transmembrane helix</keyword>
<accession>A0A1G2F2P8</accession>
<evidence type="ECO:0000313" key="2">
    <source>
        <dbReference type="EMBL" id="OGZ32325.1"/>
    </source>
</evidence>
<dbReference type="Proteomes" id="UP000177810">
    <property type="component" value="Unassembled WGS sequence"/>
</dbReference>
<dbReference type="InterPro" id="IPR043993">
    <property type="entry name" value="T4SS_pilin"/>
</dbReference>
<evidence type="ECO:0000313" key="3">
    <source>
        <dbReference type="Proteomes" id="UP000177810"/>
    </source>
</evidence>
<feature type="transmembrane region" description="Helical" evidence="1">
    <location>
        <begin position="90"/>
        <end position="111"/>
    </location>
</feature>
<sequence length="121" mass="13377">MKKLFFIFIIFLLTLPVIVRAQIWITPDPCNSLESEGRPQATKLCDLIMDVALILYWLGVGLSILVVIVGGIMYMTAGSDESKVTNAKKIIMYGLIGAVIIFCASFIINLLQETVINRLLG</sequence>
<gene>
    <name evidence="2" type="ORF">A2V69_02495</name>
</gene>